<proteinExistence type="inferred from homology"/>
<gene>
    <name evidence="7" type="primary">dgcA</name>
    <name evidence="7" type="ORF">ABUE31_18860</name>
</gene>
<dbReference type="SUPFAM" id="SSF51604">
    <property type="entry name" value="Enolase C-terminal domain-like"/>
    <property type="match status" value="1"/>
</dbReference>
<dbReference type="SUPFAM" id="SSF54826">
    <property type="entry name" value="Enolase N-terminal domain-like"/>
    <property type="match status" value="1"/>
</dbReference>
<dbReference type="InterPro" id="IPR036849">
    <property type="entry name" value="Enolase-like_C_sf"/>
</dbReference>
<dbReference type="InterPro" id="IPR034593">
    <property type="entry name" value="DgoD-like"/>
</dbReference>
<dbReference type="SFLD" id="SFLDF00010">
    <property type="entry name" value="dipeptide_epimerase"/>
    <property type="match status" value="1"/>
</dbReference>
<evidence type="ECO:0000256" key="3">
    <source>
        <dbReference type="ARBA" id="ARBA00022842"/>
    </source>
</evidence>
<keyword evidence="3 5" id="KW-0460">Magnesium</keyword>
<dbReference type="InterPro" id="IPR034603">
    <property type="entry name" value="Dipeptide_epimerase"/>
</dbReference>
<dbReference type="InterPro" id="IPR029017">
    <property type="entry name" value="Enolase-like_N"/>
</dbReference>
<organism evidence="7 8">
    <name type="scientific">Mesorhizobium marinum</name>
    <dbReference type="NCBI Taxonomy" id="3228790"/>
    <lineage>
        <taxon>Bacteria</taxon>
        <taxon>Pseudomonadati</taxon>
        <taxon>Pseudomonadota</taxon>
        <taxon>Alphaproteobacteria</taxon>
        <taxon>Hyphomicrobiales</taxon>
        <taxon>Phyllobacteriaceae</taxon>
        <taxon>Mesorhizobium</taxon>
    </lineage>
</organism>
<reference evidence="7 8" key="1">
    <citation type="submission" date="2024-06" db="EMBL/GenBank/DDBJ databases">
        <authorList>
            <person name="Tuo L."/>
        </authorList>
    </citation>
    <scope>NUCLEOTIDE SEQUENCE [LARGE SCALE GENOMIC DNA]</scope>
    <source>
        <strain evidence="7 8">ZMM04-5</strain>
    </source>
</reference>
<evidence type="ECO:0000256" key="1">
    <source>
        <dbReference type="ARBA" id="ARBA00008031"/>
    </source>
</evidence>
<dbReference type="PANTHER" id="PTHR48080">
    <property type="entry name" value="D-GALACTONATE DEHYDRATASE-RELATED"/>
    <property type="match status" value="1"/>
</dbReference>
<accession>A0ABV3R5L7</accession>
<dbReference type="Gene3D" id="3.30.390.10">
    <property type="entry name" value="Enolase-like, N-terminal domain"/>
    <property type="match status" value="1"/>
</dbReference>
<dbReference type="EC" id="5.1.1.-" evidence="5"/>
<dbReference type="Proteomes" id="UP001556196">
    <property type="component" value="Unassembled WGS sequence"/>
</dbReference>
<dbReference type="PANTHER" id="PTHR48080:SF3">
    <property type="entry name" value="ENOLASE SUPERFAMILY MEMBER DDB_G0284701"/>
    <property type="match status" value="1"/>
</dbReference>
<comment type="similarity">
    <text evidence="1 5">Belongs to the mandelate racemase/muconate lactonizing enzyme family.</text>
</comment>
<keyword evidence="2 5" id="KW-0479">Metal-binding</keyword>
<dbReference type="EMBL" id="JBFOCI010000006">
    <property type="protein sequence ID" value="MEW9808053.1"/>
    <property type="molecule type" value="Genomic_DNA"/>
</dbReference>
<sequence length="327" mass="34177">MNRVLSVSEERFPIAGTFTISRGSKTEAEVVVCSITDGGQAGRGECVPYKRYGETVASVCTQIQAMAAMVADGIGRQDLLEAMPPGAARNAVDCALWDLEAKLSGVRVADSLGIRRPTALETAFTLSLGTPEAMAVQARANADRPLLKVKIGGDGDIARIRAVRDAAPDSRLILDANEGWTEANLQANLAAAAELGVALVEQPLPAGADDLLAHIDRPVQVCADESVHTTDGLERLAGLYDAINIKLDKTGGLTAALDLRDRARAMNLSVMVGCMVGTSLAMAPAVLLAQGADFVDLDGPLLLARDREPGLAYRGSLVSPPGPALWG</sequence>
<dbReference type="InterPro" id="IPR013341">
    <property type="entry name" value="Mandelate_racemase_N_dom"/>
</dbReference>
<comment type="cofactor">
    <cofactor evidence="5">
        <name>Mg(2+)</name>
        <dbReference type="ChEBI" id="CHEBI:18420"/>
    </cofactor>
    <text evidence="5">Binds 1 Mg(2+) ion per subunit.</text>
</comment>
<keyword evidence="4 5" id="KW-0413">Isomerase</keyword>
<dbReference type="CDD" id="cd03319">
    <property type="entry name" value="L-Ala-DL-Glu_epimerase"/>
    <property type="match status" value="1"/>
</dbReference>
<protein>
    <recommendedName>
        <fullName evidence="5">Dipeptide epimerase</fullName>
        <ecNumber evidence="5">5.1.1.-</ecNumber>
    </recommendedName>
</protein>
<dbReference type="NCBIfam" id="NF042940">
    <property type="entry name" value="racemase_DgcA"/>
    <property type="match status" value="1"/>
</dbReference>
<feature type="domain" description="Mandelate racemase/muconate lactonizing enzyme C-terminal" evidence="6">
    <location>
        <begin position="131"/>
        <end position="222"/>
    </location>
</feature>
<name>A0ABV3R5L7_9HYPH</name>
<keyword evidence="8" id="KW-1185">Reference proteome</keyword>
<dbReference type="Pfam" id="PF02746">
    <property type="entry name" value="MR_MLE_N"/>
    <property type="match status" value="1"/>
</dbReference>
<dbReference type="SFLD" id="SFLDG00180">
    <property type="entry name" value="muconate_cycloisomerase"/>
    <property type="match status" value="1"/>
</dbReference>
<dbReference type="Gene3D" id="3.20.20.120">
    <property type="entry name" value="Enolase-like C-terminal domain"/>
    <property type="match status" value="1"/>
</dbReference>
<evidence type="ECO:0000313" key="7">
    <source>
        <dbReference type="EMBL" id="MEW9808053.1"/>
    </source>
</evidence>
<evidence type="ECO:0000313" key="8">
    <source>
        <dbReference type="Proteomes" id="UP001556196"/>
    </source>
</evidence>
<dbReference type="InterPro" id="IPR029065">
    <property type="entry name" value="Enolase_C-like"/>
</dbReference>
<dbReference type="Pfam" id="PF13378">
    <property type="entry name" value="MR_MLE_C"/>
    <property type="match status" value="1"/>
</dbReference>
<evidence type="ECO:0000256" key="4">
    <source>
        <dbReference type="ARBA" id="ARBA00023235"/>
    </source>
</evidence>
<dbReference type="SMART" id="SM00922">
    <property type="entry name" value="MR_MLE"/>
    <property type="match status" value="1"/>
</dbReference>
<dbReference type="RefSeq" id="WP_367725269.1">
    <property type="nucleotide sequence ID" value="NZ_JBFOCI010000006.1"/>
</dbReference>
<evidence type="ECO:0000256" key="2">
    <source>
        <dbReference type="ARBA" id="ARBA00022723"/>
    </source>
</evidence>
<evidence type="ECO:0000256" key="5">
    <source>
        <dbReference type="RuleBase" id="RU366006"/>
    </source>
</evidence>
<evidence type="ECO:0000259" key="6">
    <source>
        <dbReference type="SMART" id="SM00922"/>
    </source>
</evidence>
<dbReference type="SFLD" id="SFLDS00001">
    <property type="entry name" value="Enolase"/>
    <property type="match status" value="1"/>
</dbReference>
<comment type="caution">
    <text evidence="7">The sequence shown here is derived from an EMBL/GenBank/DDBJ whole genome shotgun (WGS) entry which is preliminary data.</text>
</comment>
<dbReference type="InterPro" id="IPR013342">
    <property type="entry name" value="Mandelate_racemase_C"/>
</dbReference>